<comment type="caution">
    <text evidence="11">The sequence shown here is derived from an EMBL/GenBank/DDBJ whole genome shotgun (WGS) entry which is preliminary data.</text>
</comment>
<evidence type="ECO:0000256" key="5">
    <source>
        <dbReference type="ARBA" id="ARBA00023001"/>
    </source>
</evidence>
<dbReference type="Pfam" id="PF02015">
    <property type="entry name" value="Glyco_hydro_45"/>
    <property type="match status" value="1"/>
</dbReference>
<dbReference type="GO" id="GO:0008810">
    <property type="term" value="F:cellulase activity"/>
    <property type="evidence" value="ECO:0007669"/>
    <property type="project" value="UniProtKB-EC"/>
</dbReference>
<evidence type="ECO:0000256" key="8">
    <source>
        <dbReference type="ARBA" id="ARBA00023326"/>
    </source>
</evidence>
<keyword evidence="12" id="KW-1185">Reference proteome</keyword>
<dbReference type="EMBL" id="MU858106">
    <property type="protein sequence ID" value="KAK4213633.1"/>
    <property type="molecule type" value="Genomic_DNA"/>
</dbReference>
<accession>A0AAN6Y6N3</accession>
<keyword evidence="7" id="KW-0326">Glycosidase</keyword>
<evidence type="ECO:0000256" key="6">
    <source>
        <dbReference type="ARBA" id="ARBA00023277"/>
    </source>
</evidence>
<dbReference type="SUPFAM" id="SSF50685">
    <property type="entry name" value="Barwin-like endoglucanases"/>
    <property type="match status" value="1"/>
</dbReference>
<sequence length="223" mass="23049">MRLDISIAAALASVPFAAAISGKSYTGWDCCKPACSWSANLARNVQGSPKVCDINNNPLANGLAATTGCSSGIGYLCDTYVPVPVSDTLSYGFATVGPTASCCKCYQLTWTSGAAKGKQMVVQVINSFGSGTNDVKGNDLVILAPGGGAGPNEAGCRSQYGRNWGSNNGGVTSGAECANLPQNLQGGCYWRYNWARGAINTWNIDYQQVACPSRLTSISGCSA</sequence>
<dbReference type="Gene3D" id="2.40.40.10">
    <property type="entry name" value="RlpA-like domain"/>
    <property type="match status" value="1"/>
</dbReference>
<dbReference type="PANTHER" id="PTHR39730:SF1">
    <property type="entry name" value="ENDOGLUCANASE 1"/>
    <property type="match status" value="1"/>
</dbReference>
<evidence type="ECO:0000256" key="2">
    <source>
        <dbReference type="ARBA" id="ARBA00007793"/>
    </source>
</evidence>
<keyword evidence="5" id="KW-0136">Cellulose degradation</keyword>
<dbReference type="Proteomes" id="UP001301769">
    <property type="component" value="Unassembled WGS sequence"/>
</dbReference>
<dbReference type="EC" id="3.2.1.4" evidence="3"/>
<dbReference type="InterPro" id="IPR036908">
    <property type="entry name" value="RlpA-like_sf"/>
</dbReference>
<evidence type="ECO:0000256" key="4">
    <source>
        <dbReference type="ARBA" id="ARBA00022801"/>
    </source>
</evidence>
<protein>
    <recommendedName>
        <fullName evidence="3">cellulase</fullName>
        <ecNumber evidence="3">3.2.1.4</ecNumber>
    </recommendedName>
</protein>
<evidence type="ECO:0000256" key="1">
    <source>
        <dbReference type="ARBA" id="ARBA00000966"/>
    </source>
</evidence>
<evidence type="ECO:0000259" key="10">
    <source>
        <dbReference type="Pfam" id="PF02015"/>
    </source>
</evidence>
<dbReference type="PANTHER" id="PTHR39730">
    <property type="entry name" value="ENDOGLUCANASE 1"/>
    <property type="match status" value="1"/>
</dbReference>
<evidence type="ECO:0000256" key="7">
    <source>
        <dbReference type="ARBA" id="ARBA00023295"/>
    </source>
</evidence>
<dbReference type="InterPro" id="IPR000334">
    <property type="entry name" value="Glyco_hydro_45"/>
</dbReference>
<reference evidence="11" key="1">
    <citation type="journal article" date="2023" name="Mol. Phylogenet. Evol.">
        <title>Genome-scale phylogeny and comparative genomics of the fungal order Sordariales.</title>
        <authorList>
            <person name="Hensen N."/>
            <person name="Bonometti L."/>
            <person name="Westerberg I."/>
            <person name="Brannstrom I.O."/>
            <person name="Guillou S."/>
            <person name="Cros-Aarteil S."/>
            <person name="Calhoun S."/>
            <person name="Haridas S."/>
            <person name="Kuo A."/>
            <person name="Mondo S."/>
            <person name="Pangilinan J."/>
            <person name="Riley R."/>
            <person name="LaButti K."/>
            <person name="Andreopoulos B."/>
            <person name="Lipzen A."/>
            <person name="Chen C."/>
            <person name="Yan M."/>
            <person name="Daum C."/>
            <person name="Ng V."/>
            <person name="Clum A."/>
            <person name="Steindorff A."/>
            <person name="Ohm R.A."/>
            <person name="Martin F."/>
            <person name="Silar P."/>
            <person name="Natvig D.O."/>
            <person name="Lalanne C."/>
            <person name="Gautier V."/>
            <person name="Ament-Velasquez S.L."/>
            <person name="Kruys A."/>
            <person name="Hutchinson M.I."/>
            <person name="Powell A.J."/>
            <person name="Barry K."/>
            <person name="Miller A.N."/>
            <person name="Grigoriev I.V."/>
            <person name="Debuchy R."/>
            <person name="Gladieux P."/>
            <person name="Hiltunen Thoren M."/>
            <person name="Johannesson H."/>
        </authorList>
    </citation>
    <scope>NUCLEOTIDE SEQUENCE</scope>
    <source>
        <strain evidence="11">PSN293</strain>
    </source>
</reference>
<proteinExistence type="inferred from homology"/>
<reference evidence="11" key="2">
    <citation type="submission" date="2023-05" db="EMBL/GenBank/DDBJ databases">
        <authorList>
            <consortium name="Lawrence Berkeley National Laboratory"/>
            <person name="Steindorff A."/>
            <person name="Hensen N."/>
            <person name="Bonometti L."/>
            <person name="Westerberg I."/>
            <person name="Brannstrom I.O."/>
            <person name="Guillou S."/>
            <person name="Cros-Aarteil S."/>
            <person name="Calhoun S."/>
            <person name="Haridas S."/>
            <person name="Kuo A."/>
            <person name="Mondo S."/>
            <person name="Pangilinan J."/>
            <person name="Riley R."/>
            <person name="Labutti K."/>
            <person name="Andreopoulos B."/>
            <person name="Lipzen A."/>
            <person name="Chen C."/>
            <person name="Yanf M."/>
            <person name="Daum C."/>
            <person name="Ng V."/>
            <person name="Clum A."/>
            <person name="Ohm R."/>
            <person name="Martin F."/>
            <person name="Silar P."/>
            <person name="Natvig D."/>
            <person name="Lalanne C."/>
            <person name="Gautier V."/>
            <person name="Ament-Velasquez S.L."/>
            <person name="Kruys A."/>
            <person name="Hutchinson M.I."/>
            <person name="Powell A.J."/>
            <person name="Barry K."/>
            <person name="Miller A.N."/>
            <person name="Grigoriev I.V."/>
            <person name="Debuchy R."/>
            <person name="Gladieux P."/>
            <person name="Thoren M.H."/>
            <person name="Johannesson H."/>
        </authorList>
    </citation>
    <scope>NUCLEOTIDE SEQUENCE</scope>
    <source>
        <strain evidence="11">PSN293</strain>
    </source>
</reference>
<comment type="similarity">
    <text evidence="2">Belongs to the glycosyl hydrolase 45 (cellulase K) family.</text>
</comment>
<feature type="domain" description="Glycosyl hydrolases family 45 active site" evidence="10">
    <location>
        <begin position="21"/>
        <end position="221"/>
    </location>
</feature>
<feature type="chain" id="PRO_5043035603" description="cellulase" evidence="9">
    <location>
        <begin position="20"/>
        <end position="223"/>
    </location>
</feature>
<dbReference type="AlphaFoldDB" id="A0AAN6Y6N3"/>
<gene>
    <name evidence="11" type="ORF">QBC37DRAFT_373878</name>
</gene>
<keyword evidence="8" id="KW-0624">Polysaccharide degradation</keyword>
<evidence type="ECO:0000256" key="3">
    <source>
        <dbReference type="ARBA" id="ARBA00012601"/>
    </source>
</evidence>
<evidence type="ECO:0000313" key="12">
    <source>
        <dbReference type="Proteomes" id="UP001301769"/>
    </source>
</evidence>
<evidence type="ECO:0000313" key="11">
    <source>
        <dbReference type="EMBL" id="KAK4213633.1"/>
    </source>
</evidence>
<name>A0AAN6Y6N3_9PEZI</name>
<feature type="signal peptide" evidence="9">
    <location>
        <begin position="1"/>
        <end position="19"/>
    </location>
</feature>
<comment type="catalytic activity">
    <reaction evidence="1">
        <text>Endohydrolysis of (1-&gt;4)-beta-D-glucosidic linkages in cellulose, lichenin and cereal beta-D-glucans.</text>
        <dbReference type="EC" id="3.2.1.4"/>
    </reaction>
</comment>
<evidence type="ECO:0000256" key="9">
    <source>
        <dbReference type="SAM" id="SignalP"/>
    </source>
</evidence>
<keyword evidence="4 11" id="KW-0378">Hydrolase</keyword>
<organism evidence="11 12">
    <name type="scientific">Rhypophila decipiens</name>
    <dbReference type="NCBI Taxonomy" id="261697"/>
    <lineage>
        <taxon>Eukaryota</taxon>
        <taxon>Fungi</taxon>
        <taxon>Dikarya</taxon>
        <taxon>Ascomycota</taxon>
        <taxon>Pezizomycotina</taxon>
        <taxon>Sordariomycetes</taxon>
        <taxon>Sordariomycetidae</taxon>
        <taxon>Sordariales</taxon>
        <taxon>Naviculisporaceae</taxon>
        <taxon>Rhypophila</taxon>
    </lineage>
</organism>
<dbReference type="GO" id="GO:0030245">
    <property type="term" value="P:cellulose catabolic process"/>
    <property type="evidence" value="ECO:0007669"/>
    <property type="project" value="UniProtKB-KW"/>
</dbReference>
<dbReference type="InterPro" id="IPR052288">
    <property type="entry name" value="GH45_Enzymes"/>
</dbReference>
<keyword evidence="9" id="KW-0732">Signal</keyword>
<keyword evidence="6" id="KW-0119">Carbohydrate metabolism</keyword>